<proteinExistence type="predicted"/>
<name>A0A8C7DGF4_ONCKI</name>
<feature type="region of interest" description="Disordered" evidence="1">
    <location>
        <begin position="68"/>
        <end position="114"/>
    </location>
</feature>
<sequence>PQTGGSTPGMSGAHLGEWQRRSFDISSGTCTPEQTADAYRVHILAIQYAWASAQLSQAAWAQSLFCQHSSAPPQPNPAPAGHESVLNSNTSKRKMFYNSGGENGRGGASGGQVRQDPWWWHKLQNGKGAVYC</sequence>
<dbReference type="AlphaFoldDB" id="A0A8C7DGF4"/>
<evidence type="ECO:0000256" key="1">
    <source>
        <dbReference type="SAM" id="MobiDB-lite"/>
    </source>
</evidence>
<dbReference type="GeneTree" id="ENSGT00990000214327"/>
<evidence type="ECO:0000313" key="2">
    <source>
        <dbReference type="Ensembl" id="ENSOKIP00005017333.1"/>
    </source>
</evidence>
<protein>
    <submittedName>
        <fullName evidence="2">Uncharacterized protein</fullName>
    </submittedName>
</protein>
<feature type="compositionally biased region" description="Gly residues" evidence="1">
    <location>
        <begin position="101"/>
        <end position="110"/>
    </location>
</feature>
<dbReference type="Ensembl" id="ENSOKIT00005018439.1">
    <property type="protein sequence ID" value="ENSOKIP00005017333.1"/>
    <property type="gene ID" value="ENSOKIG00005007711.1"/>
</dbReference>
<reference evidence="2" key="1">
    <citation type="submission" date="2025-08" db="UniProtKB">
        <authorList>
            <consortium name="Ensembl"/>
        </authorList>
    </citation>
    <scope>IDENTIFICATION</scope>
</reference>
<accession>A0A8C7DGF4</accession>
<organism evidence="2 3">
    <name type="scientific">Oncorhynchus kisutch</name>
    <name type="common">Coho salmon</name>
    <name type="synonym">Salmo kisutch</name>
    <dbReference type="NCBI Taxonomy" id="8019"/>
    <lineage>
        <taxon>Eukaryota</taxon>
        <taxon>Metazoa</taxon>
        <taxon>Chordata</taxon>
        <taxon>Craniata</taxon>
        <taxon>Vertebrata</taxon>
        <taxon>Euteleostomi</taxon>
        <taxon>Actinopterygii</taxon>
        <taxon>Neopterygii</taxon>
        <taxon>Teleostei</taxon>
        <taxon>Protacanthopterygii</taxon>
        <taxon>Salmoniformes</taxon>
        <taxon>Salmonidae</taxon>
        <taxon>Salmoninae</taxon>
        <taxon>Oncorhynchus</taxon>
    </lineage>
</organism>
<reference evidence="2" key="2">
    <citation type="submission" date="2025-09" db="UniProtKB">
        <authorList>
            <consortium name="Ensembl"/>
        </authorList>
    </citation>
    <scope>IDENTIFICATION</scope>
</reference>
<keyword evidence="3" id="KW-1185">Reference proteome</keyword>
<dbReference type="Proteomes" id="UP000694557">
    <property type="component" value="Unassembled WGS sequence"/>
</dbReference>
<evidence type="ECO:0000313" key="3">
    <source>
        <dbReference type="Proteomes" id="UP000694557"/>
    </source>
</evidence>